<dbReference type="GO" id="GO:0016747">
    <property type="term" value="F:acyltransferase activity, transferring groups other than amino-acyl groups"/>
    <property type="evidence" value="ECO:0007669"/>
    <property type="project" value="InterPro"/>
</dbReference>
<sequence>MSQFIIRQFDKYFVEKDDHFLHQLSTFYCNIWRFDPNFAEYMQCTNGDCGKYFSYNDYHQKNITCCTICSSPLTDAWKEDDVAQTIINLINMEEDFFGVVAVLPDFTNTILGFCWGYNKKLETITDKKVQQAVFNDSGYTPYFNEIASDTSYRNQGIGSSLCRTLTEWMQRTSPNIPGYLHTHENSPARRLFEKAGYNFLCYDEKMGDGRIFMYVDKCKNLTPENL</sequence>
<evidence type="ECO:0000313" key="3">
    <source>
        <dbReference type="Proteomes" id="UP000179237"/>
    </source>
</evidence>
<evidence type="ECO:0000259" key="1">
    <source>
        <dbReference type="Pfam" id="PF00583"/>
    </source>
</evidence>
<dbReference type="EMBL" id="MFAQ01000046">
    <property type="protein sequence ID" value="OGD81333.1"/>
    <property type="molecule type" value="Genomic_DNA"/>
</dbReference>
<reference evidence="2 3" key="1">
    <citation type="journal article" date="2016" name="Nat. Commun.">
        <title>Thousands of microbial genomes shed light on interconnected biogeochemical processes in an aquifer system.</title>
        <authorList>
            <person name="Anantharaman K."/>
            <person name="Brown C.T."/>
            <person name="Hug L.A."/>
            <person name="Sharon I."/>
            <person name="Castelle C.J."/>
            <person name="Probst A.J."/>
            <person name="Thomas B.C."/>
            <person name="Singh A."/>
            <person name="Wilkins M.J."/>
            <person name="Karaoz U."/>
            <person name="Brodie E.L."/>
            <person name="Williams K.H."/>
            <person name="Hubbard S.S."/>
            <person name="Banfield J.F."/>
        </authorList>
    </citation>
    <scope>NUCLEOTIDE SEQUENCE [LARGE SCALE GENOMIC DNA]</scope>
</reference>
<feature type="domain" description="N-acetyltransferase" evidence="1">
    <location>
        <begin position="99"/>
        <end position="197"/>
    </location>
</feature>
<dbReference type="Proteomes" id="UP000179237">
    <property type="component" value="Unassembled WGS sequence"/>
</dbReference>
<dbReference type="Gene3D" id="3.40.630.30">
    <property type="match status" value="1"/>
</dbReference>
<dbReference type="InterPro" id="IPR016181">
    <property type="entry name" value="Acyl_CoA_acyltransferase"/>
</dbReference>
<name>A0A1F5FNY1_9BACT</name>
<protein>
    <recommendedName>
        <fullName evidence="1">N-acetyltransferase domain-containing protein</fullName>
    </recommendedName>
</protein>
<organism evidence="2 3">
    <name type="scientific">Candidatus Collierbacteria bacterium RIFOXYD1_FULL_40_9</name>
    <dbReference type="NCBI Taxonomy" id="1817731"/>
    <lineage>
        <taxon>Bacteria</taxon>
        <taxon>Candidatus Collieribacteriota</taxon>
    </lineage>
</organism>
<evidence type="ECO:0000313" key="2">
    <source>
        <dbReference type="EMBL" id="OGD81333.1"/>
    </source>
</evidence>
<accession>A0A1F5FNY1</accession>
<gene>
    <name evidence="2" type="ORF">A2572_02320</name>
</gene>
<dbReference type="Pfam" id="PF00583">
    <property type="entry name" value="Acetyltransf_1"/>
    <property type="match status" value="1"/>
</dbReference>
<dbReference type="AlphaFoldDB" id="A0A1F5FNY1"/>
<comment type="caution">
    <text evidence="2">The sequence shown here is derived from an EMBL/GenBank/DDBJ whole genome shotgun (WGS) entry which is preliminary data.</text>
</comment>
<proteinExistence type="predicted"/>
<dbReference type="InterPro" id="IPR000182">
    <property type="entry name" value="GNAT_dom"/>
</dbReference>
<dbReference type="SUPFAM" id="SSF55729">
    <property type="entry name" value="Acyl-CoA N-acyltransferases (Nat)"/>
    <property type="match status" value="1"/>
</dbReference>
<dbReference type="CDD" id="cd04301">
    <property type="entry name" value="NAT_SF"/>
    <property type="match status" value="1"/>
</dbReference>